<evidence type="ECO:0008006" key="3">
    <source>
        <dbReference type="Google" id="ProtNLM"/>
    </source>
</evidence>
<comment type="caution">
    <text evidence="2">The sequence shown here is derived from an EMBL/GenBank/DDBJ whole genome shotgun (WGS) entry which is preliminary data.</text>
</comment>
<dbReference type="Pfam" id="PF05991">
    <property type="entry name" value="NYN_YacP"/>
    <property type="match status" value="1"/>
</dbReference>
<dbReference type="PANTHER" id="PTHR34547">
    <property type="entry name" value="YACP-LIKE NYN DOMAIN PROTEIN"/>
    <property type="match status" value="1"/>
</dbReference>
<reference evidence="2" key="1">
    <citation type="journal article" date="2014" name="Front. Microbiol.">
        <title>High frequency of phylogenetically diverse reductive dehalogenase-homologous genes in deep subseafloor sedimentary metagenomes.</title>
        <authorList>
            <person name="Kawai M."/>
            <person name="Futagami T."/>
            <person name="Toyoda A."/>
            <person name="Takaki Y."/>
            <person name="Nishi S."/>
            <person name="Hori S."/>
            <person name="Arai W."/>
            <person name="Tsubouchi T."/>
            <person name="Morono Y."/>
            <person name="Uchiyama I."/>
            <person name="Ito T."/>
            <person name="Fujiyama A."/>
            <person name="Inagaki F."/>
            <person name="Takami H."/>
        </authorList>
    </citation>
    <scope>NUCLEOTIDE SEQUENCE</scope>
    <source>
        <strain evidence="2">Expedition CK06-06</strain>
    </source>
</reference>
<organism evidence="2">
    <name type="scientific">marine sediment metagenome</name>
    <dbReference type="NCBI Taxonomy" id="412755"/>
    <lineage>
        <taxon>unclassified sequences</taxon>
        <taxon>metagenomes</taxon>
        <taxon>ecological metagenomes</taxon>
    </lineage>
</organism>
<name>X1I0F9_9ZZZZ</name>
<dbReference type="InterPro" id="IPR010298">
    <property type="entry name" value="YacP-like"/>
</dbReference>
<accession>X1I0F9</accession>
<feature type="region of interest" description="Disordered" evidence="1">
    <location>
        <begin position="127"/>
        <end position="146"/>
    </location>
</feature>
<protein>
    <recommendedName>
        <fullName evidence="3">NYN domain-containing protein</fullName>
    </recommendedName>
</protein>
<evidence type="ECO:0000313" key="2">
    <source>
        <dbReference type="EMBL" id="GAH75896.1"/>
    </source>
</evidence>
<gene>
    <name evidence="2" type="ORF">S03H2_46223</name>
</gene>
<sequence length="159" mass="18653">MKHYIIDGYNALFKIKPLLKKSYQTRDGFIQYIMVTKPFGSIKNRVSIVFDGSKDVINDKRRPFPPIDVIFSKNETADDTIVRMVKKERKQGEIIVVTDDREVKEKVKLLGCSTLSILEFFKNLTEKKERTDKDKPDPRSKEGKKITEELKRIWKVDEK</sequence>
<evidence type="ECO:0000256" key="1">
    <source>
        <dbReference type="SAM" id="MobiDB-lite"/>
    </source>
</evidence>
<proteinExistence type="predicted"/>
<dbReference type="AlphaFoldDB" id="X1I0F9"/>
<dbReference type="PANTHER" id="PTHR34547:SF1">
    <property type="entry name" value="YACP-LIKE NYN DOMAIN PROTEIN"/>
    <property type="match status" value="1"/>
</dbReference>
<dbReference type="EMBL" id="BARU01029008">
    <property type="protein sequence ID" value="GAH75896.1"/>
    <property type="molecule type" value="Genomic_DNA"/>
</dbReference>
<dbReference type="Gene3D" id="3.40.50.1010">
    <property type="entry name" value="5'-nuclease"/>
    <property type="match status" value="1"/>
</dbReference>